<proteinExistence type="predicted"/>
<evidence type="ECO:0000313" key="2">
    <source>
        <dbReference type="EMBL" id="MBC5863364.1"/>
    </source>
</evidence>
<dbReference type="EMBL" id="JACRUM010000003">
    <property type="protein sequence ID" value="MBC5863364.1"/>
    <property type="molecule type" value="Genomic_DNA"/>
</dbReference>
<reference evidence="2 3" key="1">
    <citation type="submission" date="2020-08" db="EMBL/GenBank/DDBJ databases">
        <title>Description of novel Flavobacterium F-400 isolate.</title>
        <authorList>
            <person name="Saticioglu I."/>
            <person name="Duman M."/>
            <person name="Altun S."/>
        </authorList>
    </citation>
    <scope>NUCLEOTIDE SEQUENCE [LARGE SCALE GENOMIC DNA]</scope>
    <source>
        <strain evidence="2 3">F-400</strain>
    </source>
</reference>
<dbReference type="Proteomes" id="UP000621670">
    <property type="component" value="Unassembled WGS sequence"/>
</dbReference>
<sequence>MKTFKLDNEPKIDAGFKVPDAYFDTFSSKLLAQLPPEETKVISLFSKRKKVLMMIAAVLVMALMIPVFYTSDPMAAKIDPVALENYITYQSSVNQYDLLNNLDAEDLEKINTSIVLEDESIEEHFSTNANLENLILE</sequence>
<keyword evidence="3" id="KW-1185">Reference proteome</keyword>
<dbReference type="RefSeq" id="WP_166135386.1">
    <property type="nucleotide sequence ID" value="NZ_JAAOBY010000003.1"/>
</dbReference>
<keyword evidence="1" id="KW-1133">Transmembrane helix</keyword>
<evidence type="ECO:0000313" key="3">
    <source>
        <dbReference type="Proteomes" id="UP000621670"/>
    </source>
</evidence>
<gene>
    <name evidence="2" type="ORF">H8R26_08010</name>
</gene>
<name>A0ABR7JGT5_9FLAO</name>
<organism evidence="2 3">
    <name type="scientific">Flavobacterium turcicum</name>
    <dbReference type="NCBI Taxonomy" id="2764718"/>
    <lineage>
        <taxon>Bacteria</taxon>
        <taxon>Pseudomonadati</taxon>
        <taxon>Bacteroidota</taxon>
        <taxon>Flavobacteriia</taxon>
        <taxon>Flavobacteriales</taxon>
        <taxon>Flavobacteriaceae</taxon>
        <taxon>Flavobacterium</taxon>
    </lineage>
</organism>
<feature type="transmembrane region" description="Helical" evidence="1">
    <location>
        <begin position="51"/>
        <end position="69"/>
    </location>
</feature>
<comment type="caution">
    <text evidence="2">The sequence shown here is derived from an EMBL/GenBank/DDBJ whole genome shotgun (WGS) entry which is preliminary data.</text>
</comment>
<evidence type="ECO:0000256" key="1">
    <source>
        <dbReference type="SAM" id="Phobius"/>
    </source>
</evidence>
<keyword evidence="1" id="KW-0812">Transmembrane</keyword>
<accession>A0ABR7JGT5</accession>
<protein>
    <submittedName>
        <fullName evidence="2">Uncharacterized protein</fullName>
    </submittedName>
</protein>
<keyword evidence="1" id="KW-0472">Membrane</keyword>